<keyword evidence="8" id="KW-1133">Transmembrane helix</keyword>
<proteinExistence type="inferred from homology"/>
<dbReference type="InterPro" id="IPR014186">
    <property type="entry name" value="S-formylglutathione_hydrol"/>
</dbReference>
<feature type="active site" description="Charge relay system" evidence="6">
    <location>
        <position position="326"/>
    </location>
</feature>
<evidence type="ECO:0000313" key="9">
    <source>
        <dbReference type="EMBL" id="CAE8616279.1"/>
    </source>
</evidence>
<dbReference type="FunFam" id="3.40.50.1820:FF:000002">
    <property type="entry name" value="S-formylglutathione hydrolase"/>
    <property type="match status" value="1"/>
</dbReference>
<dbReference type="InterPro" id="IPR029058">
    <property type="entry name" value="AB_hydrolase_fold"/>
</dbReference>
<dbReference type="OrthoDB" id="420518at2759"/>
<accession>A0A813FVG8</accession>
<gene>
    <name evidence="9" type="ORF">PGLA1383_LOCUS33976</name>
</gene>
<name>A0A813FVG8_POLGL</name>
<feature type="active site" description="Charge relay system" evidence="6">
    <location>
        <position position="249"/>
    </location>
</feature>
<dbReference type="NCBIfam" id="TIGR02821">
    <property type="entry name" value="fghA_ester_D"/>
    <property type="match status" value="1"/>
</dbReference>
<comment type="caution">
    <text evidence="9">The sequence shown here is derived from an EMBL/GenBank/DDBJ whole genome shotgun (WGS) entry which is preliminary data.</text>
</comment>
<dbReference type="GO" id="GO:0052689">
    <property type="term" value="F:carboxylic ester hydrolase activity"/>
    <property type="evidence" value="ECO:0007669"/>
    <property type="project" value="UniProtKB-KW"/>
</dbReference>
<organism evidence="9 10">
    <name type="scientific">Polarella glacialis</name>
    <name type="common">Dinoflagellate</name>
    <dbReference type="NCBI Taxonomy" id="89957"/>
    <lineage>
        <taxon>Eukaryota</taxon>
        <taxon>Sar</taxon>
        <taxon>Alveolata</taxon>
        <taxon>Dinophyceae</taxon>
        <taxon>Suessiales</taxon>
        <taxon>Suessiaceae</taxon>
        <taxon>Polarella</taxon>
    </lineage>
</organism>
<dbReference type="EC" id="3.1.2.12" evidence="2 7"/>
<evidence type="ECO:0000256" key="6">
    <source>
        <dbReference type="PIRSR" id="PIRSR614186-1"/>
    </source>
</evidence>
<dbReference type="PANTHER" id="PTHR10061:SF0">
    <property type="entry name" value="S-FORMYLGLUTATHIONE HYDROLASE"/>
    <property type="match status" value="1"/>
</dbReference>
<dbReference type="AlphaFoldDB" id="A0A813FVG8"/>
<evidence type="ECO:0000256" key="1">
    <source>
        <dbReference type="ARBA" id="ARBA00005622"/>
    </source>
</evidence>
<keyword evidence="5 7" id="KW-0378">Hydrolase</keyword>
<dbReference type="Proteomes" id="UP000654075">
    <property type="component" value="Unassembled WGS sequence"/>
</dbReference>
<evidence type="ECO:0000256" key="7">
    <source>
        <dbReference type="RuleBase" id="RU363068"/>
    </source>
</evidence>
<dbReference type="GO" id="GO:0018738">
    <property type="term" value="F:S-formylglutathione hydrolase activity"/>
    <property type="evidence" value="ECO:0007669"/>
    <property type="project" value="UniProtKB-EC"/>
</dbReference>
<protein>
    <recommendedName>
        <fullName evidence="3 7">S-formylglutathione hydrolase</fullName>
        <ecNumber evidence="2 7">3.1.2.12</ecNumber>
    </recommendedName>
</protein>
<reference evidence="9" key="1">
    <citation type="submission" date="2021-02" db="EMBL/GenBank/DDBJ databases">
        <authorList>
            <person name="Dougan E. K."/>
            <person name="Rhodes N."/>
            <person name="Thang M."/>
            <person name="Chan C."/>
        </authorList>
    </citation>
    <scope>NUCLEOTIDE SEQUENCE</scope>
</reference>
<dbReference type="SUPFAM" id="SSF53474">
    <property type="entry name" value="alpha/beta-Hydrolases"/>
    <property type="match status" value="1"/>
</dbReference>
<comment type="subcellular location">
    <subcellularLocation>
        <location evidence="7">Cytoplasm</location>
    </subcellularLocation>
</comment>
<evidence type="ECO:0000313" key="10">
    <source>
        <dbReference type="Proteomes" id="UP000654075"/>
    </source>
</evidence>
<dbReference type="EMBL" id="CAJNNV010025836">
    <property type="protein sequence ID" value="CAE8616279.1"/>
    <property type="molecule type" value="Genomic_DNA"/>
</dbReference>
<dbReference type="Pfam" id="PF00756">
    <property type="entry name" value="Esterase"/>
    <property type="match status" value="1"/>
</dbReference>
<keyword evidence="8" id="KW-0472">Membrane</keyword>
<dbReference type="InterPro" id="IPR000801">
    <property type="entry name" value="Esterase-like"/>
</dbReference>
<comment type="catalytic activity">
    <reaction evidence="7">
        <text>S-formylglutathione + H2O = formate + glutathione + H(+)</text>
        <dbReference type="Rhea" id="RHEA:14961"/>
        <dbReference type="ChEBI" id="CHEBI:15377"/>
        <dbReference type="ChEBI" id="CHEBI:15378"/>
        <dbReference type="ChEBI" id="CHEBI:15740"/>
        <dbReference type="ChEBI" id="CHEBI:57688"/>
        <dbReference type="ChEBI" id="CHEBI:57925"/>
        <dbReference type="EC" id="3.1.2.12"/>
    </reaction>
</comment>
<keyword evidence="4 7" id="KW-0719">Serine esterase</keyword>
<dbReference type="PANTHER" id="PTHR10061">
    <property type="entry name" value="S-FORMYLGLUTATHIONE HYDROLASE"/>
    <property type="match status" value="1"/>
</dbReference>
<dbReference type="GO" id="GO:0005829">
    <property type="term" value="C:cytosol"/>
    <property type="evidence" value="ECO:0007669"/>
    <property type="project" value="TreeGrafter"/>
</dbReference>
<dbReference type="GO" id="GO:0046294">
    <property type="term" value="P:formaldehyde catabolic process"/>
    <property type="evidence" value="ECO:0007669"/>
    <property type="project" value="InterPro"/>
</dbReference>
<comment type="function">
    <text evidence="7">Serine hydrolase involved in the detoxification of formaldehyde.</text>
</comment>
<dbReference type="Gene3D" id="3.40.50.1820">
    <property type="entry name" value="alpha/beta hydrolase"/>
    <property type="match status" value="1"/>
</dbReference>
<dbReference type="OMA" id="PSDCPWG"/>
<evidence type="ECO:0000256" key="3">
    <source>
        <dbReference type="ARBA" id="ARBA00016774"/>
    </source>
</evidence>
<evidence type="ECO:0000256" key="4">
    <source>
        <dbReference type="ARBA" id="ARBA00022487"/>
    </source>
</evidence>
<keyword evidence="8" id="KW-0812">Transmembrane</keyword>
<feature type="active site" description="Charge relay system" evidence="6">
    <location>
        <position position="359"/>
    </location>
</feature>
<sequence>MQPGLMRQGTGILPIASPGFPGSTAILRQPSWPGSATARGPAAHGEASEGALIAPASALCFGVAVTLACRRQRRRLRALSQKVSGIALRAGGPQAGAGVTVVTSTRCFGGSLQRLEHTSAVLGGCTMLFTVFVPGGLFQGKQLPVVYWLSGLTCSDENFTQKGAAAFEAAAELGLILVIPDTSPRGEGVPDEEPKCYDFGVGAGFYLNATTEKYRVHYNMLDYVTKELPALVAGNFSILAGKSSIMGHSMGGHGALTIALKNPGMYSSVSAFAPISNPTQVPWGKKAFQLYLGPDESAWKQYDSVELIRSYQGPPLRLLVDQGTADQFLEEQLLPGALQKACEEKGMALTLRMQEGYDHSAFFIQSFIADHLRFHSSQLTGLLSWCPESLPAPSVYSAATEQSLAATAPRLRSMVVLFLYICVCIAMQVLFIR</sequence>
<keyword evidence="10" id="KW-1185">Reference proteome</keyword>
<comment type="similarity">
    <text evidence="1 7">Belongs to the esterase D family.</text>
</comment>
<evidence type="ECO:0000256" key="8">
    <source>
        <dbReference type="SAM" id="Phobius"/>
    </source>
</evidence>
<evidence type="ECO:0000256" key="5">
    <source>
        <dbReference type="ARBA" id="ARBA00022801"/>
    </source>
</evidence>
<feature type="transmembrane region" description="Helical" evidence="8">
    <location>
        <begin position="414"/>
        <end position="432"/>
    </location>
</feature>
<evidence type="ECO:0000256" key="2">
    <source>
        <dbReference type="ARBA" id="ARBA00012479"/>
    </source>
</evidence>
<keyword evidence="7" id="KW-0963">Cytoplasm</keyword>